<dbReference type="SUPFAM" id="SSF51905">
    <property type="entry name" value="FAD/NAD(P)-binding domain"/>
    <property type="match status" value="1"/>
</dbReference>
<dbReference type="AlphaFoldDB" id="A0A0B7K0Z4"/>
<dbReference type="PANTHER" id="PTHR43004">
    <property type="entry name" value="TRK SYSTEM POTASSIUM UPTAKE PROTEIN"/>
    <property type="match status" value="1"/>
</dbReference>
<dbReference type="GO" id="GO:0016709">
    <property type="term" value="F:oxidoreductase activity, acting on paired donors, with incorporation or reduction of molecular oxygen, NAD(P)H as one donor, and incorporation of one atom of oxygen"/>
    <property type="evidence" value="ECO:0007669"/>
    <property type="project" value="UniProtKB-ARBA"/>
</dbReference>
<protein>
    <recommendedName>
        <fullName evidence="4">FAD-binding domain-containing protein</fullName>
    </recommendedName>
</protein>
<dbReference type="PRINTS" id="PR00420">
    <property type="entry name" value="RNGMNOXGNASE"/>
</dbReference>
<reference evidence="5" key="1">
    <citation type="submission" date="2015-01" db="EMBL/GenBank/DDBJ databases">
        <authorList>
            <person name="Durling Mikael"/>
        </authorList>
    </citation>
    <scope>NUCLEOTIDE SEQUENCE</scope>
</reference>
<evidence type="ECO:0000256" key="1">
    <source>
        <dbReference type="ARBA" id="ARBA00022630"/>
    </source>
</evidence>
<evidence type="ECO:0000256" key="3">
    <source>
        <dbReference type="ARBA" id="ARBA00023002"/>
    </source>
</evidence>
<sequence length="606" mass="67512">MSNQTAEQSHGQPIETDVLIIGAGPAGASLASFLASYGVKGIMVSRDSTSAETPRAHITNMATFECFRDIGLEDILRNVSTPIDETDHLLRWCLSMAGRELARRYTLQLTPQRAGEYKIASPCEHMDLPQTRLEPELVRYATLNGFQVRWDTEFRTMEQGDSRVTVDLFDKVTQQIFSVSTKYVFGADGAGSRVMRHLQVPMEGFPSTQWAVNVFLKADLSHLMKSRPSVLSWVLQPHRDHADFNMVCVVRMVKQWDEWVFSFLPAPGAKEELLSKEQYLEEIQHVIGDDTPVEITHMSRWRINEAYAAHFSVGRVFCLGDAVHRHPPAMGLGSNTSVQDSYNLAWKVAYVLQNKANPRLLDSYSLERQPVGKHMVTRTNEALRRHVPIFEILGLVSPSVPERLEALSLLSANSKTGEQRRTDFQAAADACVETELNGLGIEFNQDYSNSPAICADTSDSAPAKPALEGNPDPVRFQTRTTIPGWRFPHVWLNKAVPGKEISTIDLAGKGKFALFTGIGGGVWKEAAAKLSTDLNVPIRTISVGYGQDYEDLYGDWARIRGVDSSGAVLVRPDNFVAWRHGKAEGDEIWATEKLNLVMRKVLALDN</sequence>
<dbReference type="InterPro" id="IPR002938">
    <property type="entry name" value="FAD-bd"/>
</dbReference>
<dbReference type="InterPro" id="IPR050641">
    <property type="entry name" value="RIFMO-like"/>
</dbReference>
<dbReference type="Pfam" id="PF01494">
    <property type="entry name" value="FAD_binding_3"/>
    <property type="match status" value="1"/>
</dbReference>
<evidence type="ECO:0000256" key="2">
    <source>
        <dbReference type="ARBA" id="ARBA00022827"/>
    </source>
</evidence>
<organism evidence="5">
    <name type="scientific">Bionectria ochroleuca</name>
    <name type="common">Gliocladium roseum</name>
    <dbReference type="NCBI Taxonomy" id="29856"/>
    <lineage>
        <taxon>Eukaryota</taxon>
        <taxon>Fungi</taxon>
        <taxon>Dikarya</taxon>
        <taxon>Ascomycota</taxon>
        <taxon>Pezizomycotina</taxon>
        <taxon>Sordariomycetes</taxon>
        <taxon>Hypocreomycetidae</taxon>
        <taxon>Hypocreales</taxon>
        <taxon>Bionectriaceae</taxon>
        <taxon>Clonostachys</taxon>
    </lineage>
</organism>
<dbReference type="Pfam" id="PF21274">
    <property type="entry name" value="Rng_hyd_C"/>
    <property type="match status" value="1"/>
</dbReference>
<dbReference type="GO" id="GO:0071949">
    <property type="term" value="F:FAD binding"/>
    <property type="evidence" value="ECO:0007669"/>
    <property type="project" value="InterPro"/>
</dbReference>
<dbReference type="Gene3D" id="3.50.50.60">
    <property type="entry name" value="FAD/NAD(P)-binding domain"/>
    <property type="match status" value="1"/>
</dbReference>
<gene>
    <name evidence="5" type="ORF">BN869_000005289_1</name>
</gene>
<evidence type="ECO:0000259" key="4">
    <source>
        <dbReference type="Pfam" id="PF01494"/>
    </source>
</evidence>
<dbReference type="EMBL" id="CDPU01000013">
    <property type="protein sequence ID" value="CEO49232.1"/>
    <property type="molecule type" value="Genomic_DNA"/>
</dbReference>
<proteinExistence type="predicted"/>
<dbReference type="InterPro" id="IPR036188">
    <property type="entry name" value="FAD/NAD-bd_sf"/>
</dbReference>
<accession>A0A0B7K0Z4</accession>
<name>A0A0B7K0Z4_BIOOC</name>
<dbReference type="PANTHER" id="PTHR43004:SF8">
    <property type="entry name" value="FAD-BINDING DOMAIN-CONTAINING PROTEIN-RELATED"/>
    <property type="match status" value="1"/>
</dbReference>
<keyword evidence="1" id="KW-0285">Flavoprotein</keyword>
<feature type="domain" description="FAD-binding" evidence="4">
    <location>
        <begin position="15"/>
        <end position="379"/>
    </location>
</feature>
<keyword evidence="2" id="KW-0274">FAD</keyword>
<evidence type="ECO:0000313" key="5">
    <source>
        <dbReference type="EMBL" id="CEO49232.1"/>
    </source>
</evidence>
<dbReference type="Gene3D" id="3.30.9.10">
    <property type="entry name" value="D-Amino Acid Oxidase, subunit A, domain 2"/>
    <property type="match status" value="1"/>
</dbReference>
<dbReference type="Gene3D" id="3.40.30.120">
    <property type="match status" value="1"/>
</dbReference>
<keyword evidence="3" id="KW-0560">Oxidoreductase</keyword>